<protein>
    <submittedName>
        <fullName evidence="1">Uncharacterized protein</fullName>
    </submittedName>
</protein>
<sequence length="306" mass="35565">MKKIRFKKSCLIASLILIILAITGYYNRNMLIQRSSDWLAEQTIPFNWLVSPQSLNKTKHQKGLALNELNTKNYTDQLNNIDHILNGFHQAKQNCNFLSQKQNKQLQNWVQKKPHRYLYSVTPVTLGKDLHGNYVVVSANRYDDTKNIVSYRYRVYFQNNKVLYSQFIGQYHNNHPPKFIAWSNNLGDSGISKTPNFIEQINSVLINSGITTKTSTATSEYKQLARNLGLHTTSTKALAQYAKQNGADANNSVIITYEFSDVPRETRFLLKQWNNNRSYYYTLIYDRNQNKFIDFQVGKKLISQNK</sequence>
<dbReference type="RefSeq" id="WP_249513499.1">
    <property type="nucleotide sequence ID" value="NZ_CP093365.1"/>
</dbReference>
<organism evidence="1 2">
    <name type="scientific">Bombilactobacillus thymidiniphilus</name>
    <dbReference type="NCBI Taxonomy" id="2923363"/>
    <lineage>
        <taxon>Bacteria</taxon>
        <taxon>Bacillati</taxon>
        <taxon>Bacillota</taxon>
        <taxon>Bacilli</taxon>
        <taxon>Lactobacillales</taxon>
        <taxon>Lactobacillaceae</taxon>
        <taxon>Bombilactobacillus</taxon>
    </lineage>
</organism>
<accession>A0ABY4PFF4</accession>
<gene>
    <name evidence="1" type="ORF">MOO47_03970</name>
</gene>
<reference evidence="1 2" key="1">
    <citation type="journal article" date="2022" name="Int. J. Syst. Evol. Microbiol.">
        <title>Apilactobacillus apisilvae sp. nov., Nicolia spurrieriana gen. nov. sp. nov., Bombilactobacillus folatiphilus sp. nov. and Bombilactobacillus thymidiniphilus sp. nov., four new lactic acid bacterial isolates from stingless bees Tetragonula carbonaria and Austroplebeia australis.</title>
        <authorList>
            <person name="Oliphant S.A."/>
            <person name="Watson-Haigh N.S."/>
            <person name="Sumby K.M."/>
            <person name="Gardner J."/>
            <person name="Groom S."/>
            <person name="Jiranek V."/>
        </authorList>
    </citation>
    <scope>NUCLEOTIDE SEQUENCE [LARGE SCALE GENOMIC DNA]</scope>
    <source>
        <strain evidence="1 2">SG4_A1</strain>
    </source>
</reference>
<proteinExistence type="predicted"/>
<keyword evidence="2" id="KW-1185">Reference proteome</keyword>
<dbReference type="EMBL" id="CP093365">
    <property type="protein sequence ID" value="UQS84315.1"/>
    <property type="molecule type" value="Genomic_DNA"/>
</dbReference>
<dbReference type="Proteomes" id="UP000831947">
    <property type="component" value="Chromosome"/>
</dbReference>
<evidence type="ECO:0000313" key="2">
    <source>
        <dbReference type="Proteomes" id="UP000831947"/>
    </source>
</evidence>
<name>A0ABY4PFF4_9LACO</name>
<evidence type="ECO:0000313" key="1">
    <source>
        <dbReference type="EMBL" id="UQS84315.1"/>
    </source>
</evidence>